<dbReference type="Gene3D" id="3.10.450.50">
    <property type="match status" value="1"/>
</dbReference>
<dbReference type="EMBL" id="SMAH01000014">
    <property type="protein sequence ID" value="TCS95393.1"/>
    <property type="molecule type" value="Genomic_DNA"/>
</dbReference>
<name>A0A4R3L6M2_9BURK</name>
<dbReference type="RefSeq" id="WP_132963270.1">
    <property type="nucleotide sequence ID" value="NZ_SMAH01000014.1"/>
</dbReference>
<gene>
    <name evidence="2" type="ORF">EDC36_11431</name>
    <name evidence="3" type="ORF">Tigna_02035</name>
</gene>
<dbReference type="EMBL" id="VJNC01000014">
    <property type="protein sequence ID" value="TSE20006.1"/>
    <property type="molecule type" value="Genomic_DNA"/>
</dbReference>
<evidence type="ECO:0000313" key="2">
    <source>
        <dbReference type="EMBL" id="TCS95393.1"/>
    </source>
</evidence>
<dbReference type="AlphaFoldDB" id="A0A4R3L6M2"/>
<reference evidence="3 5" key="2">
    <citation type="submission" date="2019-07" db="EMBL/GenBank/DDBJ databases">
        <title>Tepidimonas ignava SPS-1037 draft genome.</title>
        <authorList>
            <person name="Da Costa M.S."/>
            <person name="Froufe H.J.C."/>
            <person name="Egas C."/>
            <person name="Albuquerque L."/>
        </authorList>
    </citation>
    <scope>NUCLEOTIDE SEQUENCE [LARGE SCALE GENOMIC DNA]</scope>
    <source>
        <strain evidence="3 5">SPS-1037</strain>
    </source>
</reference>
<keyword evidence="5" id="KW-1185">Reference proteome</keyword>
<feature type="domain" description="SnoaL-like" evidence="1">
    <location>
        <begin position="23"/>
        <end position="123"/>
    </location>
</feature>
<dbReference type="SUPFAM" id="SSF54427">
    <property type="entry name" value="NTF2-like"/>
    <property type="match status" value="1"/>
</dbReference>
<dbReference type="InterPro" id="IPR032710">
    <property type="entry name" value="NTF2-like_dom_sf"/>
</dbReference>
<dbReference type="InterPro" id="IPR037401">
    <property type="entry name" value="SnoaL-like"/>
</dbReference>
<organism evidence="2 4">
    <name type="scientific">Tepidimonas ignava</name>
    <dbReference type="NCBI Taxonomy" id="114249"/>
    <lineage>
        <taxon>Bacteria</taxon>
        <taxon>Pseudomonadati</taxon>
        <taxon>Pseudomonadota</taxon>
        <taxon>Betaproteobacteria</taxon>
        <taxon>Burkholderiales</taxon>
        <taxon>Tepidimonas</taxon>
    </lineage>
</organism>
<comment type="caution">
    <text evidence="2">The sequence shown here is derived from an EMBL/GenBank/DDBJ whole genome shotgun (WGS) entry which is preliminary data.</text>
</comment>
<sequence length="157" mass="18312">MSTPIASPFTGDPNAAPLVRAVDFFETLTPAALVHLDRMFTDDARFKDPFHEVQGLSAIRAIFEHMHQQLDQPRFVVHDRLGDARQGFVTWVFTFRWRGQRQPRPIRGCTHWRFAPDGRISEHRDYWDAAEELYEQWPGLGACMRWLKRRAAAPLPR</sequence>
<evidence type="ECO:0000259" key="1">
    <source>
        <dbReference type="Pfam" id="PF12680"/>
    </source>
</evidence>
<evidence type="ECO:0000313" key="5">
    <source>
        <dbReference type="Proteomes" id="UP000315577"/>
    </source>
</evidence>
<reference evidence="2 4" key="1">
    <citation type="submission" date="2019-03" db="EMBL/GenBank/DDBJ databases">
        <title>Genomic Encyclopedia of Type Strains, Phase IV (KMG-IV): sequencing the most valuable type-strain genomes for metagenomic binning, comparative biology and taxonomic classification.</title>
        <authorList>
            <person name="Goeker M."/>
        </authorList>
    </citation>
    <scope>NUCLEOTIDE SEQUENCE [LARGE SCALE GENOMIC DNA]</scope>
    <source>
        <strain evidence="2 4">DSM 12034</strain>
    </source>
</reference>
<protein>
    <submittedName>
        <fullName evidence="3">SnoaL-like domain protein</fullName>
    </submittedName>
    <submittedName>
        <fullName evidence="2">SnoaL-like protein</fullName>
    </submittedName>
</protein>
<dbReference type="Proteomes" id="UP000315577">
    <property type="component" value="Unassembled WGS sequence"/>
</dbReference>
<proteinExistence type="predicted"/>
<dbReference type="Pfam" id="PF12680">
    <property type="entry name" value="SnoaL_2"/>
    <property type="match status" value="1"/>
</dbReference>
<evidence type="ECO:0000313" key="3">
    <source>
        <dbReference type="EMBL" id="TSE20006.1"/>
    </source>
</evidence>
<dbReference type="OrthoDB" id="1115105at2"/>
<evidence type="ECO:0000313" key="4">
    <source>
        <dbReference type="Proteomes" id="UP000295536"/>
    </source>
</evidence>
<accession>A0A4R3L6M2</accession>
<dbReference type="Proteomes" id="UP000295536">
    <property type="component" value="Unassembled WGS sequence"/>
</dbReference>